<dbReference type="AlphaFoldDB" id="A0AAV9D785"/>
<feature type="repeat" description="PPR" evidence="2">
    <location>
        <begin position="379"/>
        <end position="413"/>
    </location>
</feature>
<evidence type="ECO:0000256" key="2">
    <source>
        <dbReference type="PROSITE-ProRule" id="PRU00708"/>
    </source>
</evidence>
<dbReference type="InterPro" id="IPR011990">
    <property type="entry name" value="TPR-like_helical_dom_sf"/>
</dbReference>
<dbReference type="InterPro" id="IPR046849">
    <property type="entry name" value="E2_motif"/>
</dbReference>
<dbReference type="InterPro" id="IPR032867">
    <property type="entry name" value="DYW_dom"/>
</dbReference>
<dbReference type="InterPro" id="IPR046848">
    <property type="entry name" value="E_motif"/>
</dbReference>
<dbReference type="Pfam" id="PF13041">
    <property type="entry name" value="PPR_2"/>
    <property type="match status" value="4"/>
</dbReference>
<dbReference type="Gene3D" id="1.25.40.10">
    <property type="entry name" value="Tetratricopeptide repeat domain"/>
    <property type="match status" value="7"/>
</dbReference>
<dbReference type="Pfam" id="PF01535">
    <property type="entry name" value="PPR"/>
    <property type="match status" value="7"/>
</dbReference>
<sequence>MEKRGVRAEPNTYFWLLEGCLNNGSLLDAKRVHSRILKLGFDGDRALGDRLLRVYVGLGDMWDALKLFDDMPHRSIESWNCLISGWLAKKAYRNALGVFLRSLREGAGIDRFTFSSGLKACGGCGVSFDLVRQIHAKIVRYGCASDLIVGNPLIDLYSKNGRIESARLVFDELGFKDSVSWVAMLSGFSQNGLAEEAMCLFVRMRCLGVMPTPYVISSVLSACTKSEAFELGRQVQGQIYKWGFMSETFVGNALITLYSRCGNLRAAEQVFREMDNLDGVTYNSLISGHAQRGDGNVAIRFFKEMHFSGFKPDTVTVASLLSACAFIGALEKGKQLHSYVVKSGFSSDMIIEGSLLDLYVKCADIETSRELFNSTNKENVVLWNVMLVAYGQMGDLPESFKLFSQMKVAGVQPNEYTYPSIIRTCTSFEAIHLGEQIHSQIVKTGFDLSVYVSSVLIDMYAKCGRLGVAHDILEQLMEEDVVSWTAMIAGYAQHELYIEALSVFRDMQVRGIRSDHIGLSSALSACSGIQAMKQGLQIHAQAVISGYSMDLSIGNALISHYARCGLIREAYAAFEAVEDKDEVSWNGLISGFAQSGHCEESLKVFVKMNQVGVRANVITYAPLVSASANLADVKQGKQIHARMIKTGHDLETETGNALVTLYSKCGIIKDAKREFFEMSDRNEVTWNAMITGYSQHGFGREALELFEDMKRERLKPNHITFIAILCACSHVGLVDEGMKFFKSINEEHNLIPRPDHYACVVDMLGRAGQLDRARAFIEEMPISPTAMVWRALLSACRVHKNIEIGEFAAQHLLELEPNDSANYVLISNIYAVARRWGNRDKIRLLMKNRGVKKEPGRSWIEVNNSIHAFFVGDRLHPLSDKIYTFLEELNDRATEIGYIQDHNSFLHDIEQEQKDPTAYIHSEKLAVAFGLISLSPTMPIRVIKNLRVCNDCHNWMKFVSRIAKRAVVVRDTYRFHHFEGGVCSCKDYW</sequence>
<organism evidence="4 5">
    <name type="scientific">Acorus calamus</name>
    <name type="common">Sweet flag</name>
    <dbReference type="NCBI Taxonomy" id="4465"/>
    <lineage>
        <taxon>Eukaryota</taxon>
        <taxon>Viridiplantae</taxon>
        <taxon>Streptophyta</taxon>
        <taxon>Embryophyta</taxon>
        <taxon>Tracheophyta</taxon>
        <taxon>Spermatophyta</taxon>
        <taxon>Magnoliopsida</taxon>
        <taxon>Liliopsida</taxon>
        <taxon>Acoraceae</taxon>
        <taxon>Acorus</taxon>
    </lineage>
</organism>
<accession>A0AAV9D785</accession>
<dbReference type="InterPro" id="IPR002885">
    <property type="entry name" value="PPR_rpt"/>
</dbReference>
<feature type="domain" description="DYW" evidence="3">
    <location>
        <begin position="897"/>
        <end position="989"/>
    </location>
</feature>
<dbReference type="NCBIfam" id="TIGR00756">
    <property type="entry name" value="PPR"/>
    <property type="match status" value="6"/>
</dbReference>
<dbReference type="GO" id="GO:0008270">
    <property type="term" value="F:zinc ion binding"/>
    <property type="evidence" value="ECO:0007669"/>
    <property type="project" value="InterPro"/>
</dbReference>
<dbReference type="PROSITE" id="PS51375">
    <property type="entry name" value="PPR"/>
    <property type="match status" value="6"/>
</dbReference>
<feature type="repeat" description="PPR" evidence="2">
    <location>
        <begin position="682"/>
        <end position="716"/>
    </location>
</feature>
<protein>
    <submittedName>
        <fullName evidence="4">Pentatricopeptide repeat-containing protein</fullName>
    </submittedName>
</protein>
<evidence type="ECO:0000313" key="4">
    <source>
        <dbReference type="EMBL" id="KAK1297075.1"/>
    </source>
</evidence>
<dbReference type="PANTHER" id="PTHR47926">
    <property type="entry name" value="PENTATRICOPEPTIDE REPEAT-CONTAINING PROTEIN"/>
    <property type="match status" value="1"/>
</dbReference>
<dbReference type="EMBL" id="JAUJYO010000015">
    <property type="protein sequence ID" value="KAK1297075.1"/>
    <property type="molecule type" value="Genomic_DNA"/>
</dbReference>
<dbReference type="PANTHER" id="PTHR47926:SF471">
    <property type="entry name" value="DYW DOMAIN-CONTAINING PROTEIN"/>
    <property type="match status" value="1"/>
</dbReference>
<reference evidence="4" key="1">
    <citation type="journal article" date="2023" name="Nat. Commun.">
        <title>Diploid and tetraploid genomes of Acorus and the evolution of monocots.</title>
        <authorList>
            <person name="Ma L."/>
            <person name="Liu K.W."/>
            <person name="Li Z."/>
            <person name="Hsiao Y.Y."/>
            <person name="Qi Y."/>
            <person name="Fu T."/>
            <person name="Tang G.D."/>
            <person name="Zhang D."/>
            <person name="Sun W.H."/>
            <person name="Liu D.K."/>
            <person name="Li Y."/>
            <person name="Chen G.Z."/>
            <person name="Liu X.D."/>
            <person name="Liao X.Y."/>
            <person name="Jiang Y.T."/>
            <person name="Yu X."/>
            <person name="Hao Y."/>
            <person name="Huang J."/>
            <person name="Zhao X.W."/>
            <person name="Ke S."/>
            <person name="Chen Y.Y."/>
            <person name="Wu W.L."/>
            <person name="Hsu J.L."/>
            <person name="Lin Y.F."/>
            <person name="Huang M.D."/>
            <person name="Li C.Y."/>
            <person name="Huang L."/>
            <person name="Wang Z.W."/>
            <person name="Zhao X."/>
            <person name="Zhong W.Y."/>
            <person name="Peng D.H."/>
            <person name="Ahmad S."/>
            <person name="Lan S."/>
            <person name="Zhang J.S."/>
            <person name="Tsai W.C."/>
            <person name="Van de Peer Y."/>
            <person name="Liu Z.J."/>
        </authorList>
    </citation>
    <scope>NUCLEOTIDE SEQUENCE</scope>
    <source>
        <strain evidence="4">CP</strain>
    </source>
</reference>
<dbReference type="FunFam" id="1.25.40.10:FF:000196">
    <property type="entry name" value="Pentatricopeptide repeat-containing protein At4g14850"/>
    <property type="match status" value="1"/>
</dbReference>
<dbReference type="FunFam" id="1.25.40.10:FF:000366">
    <property type="entry name" value="Pentatricopeptide (PPR) repeat-containing protein"/>
    <property type="match status" value="1"/>
</dbReference>
<dbReference type="Pfam" id="PF14432">
    <property type="entry name" value="DYW_deaminase"/>
    <property type="match status" value="1"/>
</dbReference>
<dbReference type="FunFam" id="1.25.40.10:FF:000073">
    <property type="entry name" value="Pentatricopeptide repeat-containing protein chloroplastic"/>
    <property type="match status" value="1"/>
</dbReference>
<keyword evidence="5" id="KW-1185">Reference proteome</keyword>
<feature type="repeat" description="PPR" evidence="2">
    <location>
        <begin position="278"/>
        <end position="312"/>
    </location>
</feature>
<dbReference type="Pfam" id="PF20430">
    <property type="entry name" value="Eplus_motif"/>
    <property type="match status" value="1"/>
</dbReference>
<dbReference type="FunFam" id="1.25.40.10:FF:000031">
    <property type="entry name" value="Pentatricopeptide repeat-containing protein mitochondrial"/>
    <property type="match status" value="2"/>
</dbReference>
<dbReference type="Pfam" id="PF20431">
    <property type="entry name" value="E_motif"/>
    <property type="match status" value="1"/>
</dbReference>
<name>A0AAV9D785_ACOCL</name>
<dbReference type="GO" id="GO:0003723">
    <property type="term" value="F:RNA binding"/>
    <property type="evidence" value="ECO:0007669"/>
    <property type="project" value="InterPro"/>
</dbReference>
<feature type="repeat" description="PPR" evidence="2">
    <location>
        <begin position="480"/>
        <end position="514"/>
    </location>
</feature>
<keyword evidence="1" id="KW-0677">Repeat</keyword>
<comment type="caution">
    <text evidence="4">The sequence shown here is derived from an EMBL/GenBank/DDBJ whole genome shotgun (WGS) entry which is preliminary data.</text>
</comment>
<gene>
    <name evidence="4" type="primary">PCMP-H42</name>
    <name evidence="4" type="ORF">QJS10_CPB15g02111</name>
</gene>
<feature type="repeat" description="PPR" evidence="2">
    <location>
        <begin position="581"/>
        <end position="615"/>
    </location>
</feature>
<dbReference type="GO" id="GO:0009451">
    <property type="term" value="P:RNA modification"/>
    <property type="evidence" value="ECO:0007669"/>
    <property type="project" value="InterPro"/>
</dbReference>
<evidence type="ECO:0000259" key="3">
    <source>
        <dbReference type="Pfam" id="PF14432"/>
    </source>
</evidence>
<dbReference type="FunFam" id="1.25.40.10:FF:000381">
    <property type="entry name" value="Pentatricopeptide repeat-containing protein"/>
    <property type="match status" value="1"/>
</dbReference>
<evidence type="ECO:0000313" key="5">
    <source>
        <dbReference type="Proteomes" id="UP001180020"/>
    </source>
</evidence>
<dbReference type="FunFam" id="1.25.40.10:FF:000227">
    <property type="entry name" value="Pentatricopeptide repeat-containing protein At3g13880"/>
    <property type="match status" value="1"/>
</dbReference>
<evidence type="ECO:0000256" key="1">
    <source>
        <dbReference type="ARBA" id="ARBA00022737"/>
    </source>
</evidence>
<dbReference type="InterPro" id="IPR046960">
    <property type="entry name" value="PPR_At4g14850-like_plant"/>
</dbReference>
<proteinExistence type="predicted"/>
<reference evidence="4" key="2">
    <citation type="submission" date="2023-06" db="EMBL/GenBank/DDBJ databases">
        <authorList>
            <person name="Ma L."/>
            <person name="Liu K.-W."/>
            <person name="Li Z."/>
            <person name="Hsiao Y.-Y."/>
            <person name="Qi Y."/>
            <person name="Fu T."/>
            <person name="Tang G."/>
            <person name="Zhang D."/>
            <person name="Sun W.-H."/>
            <person name="Liu D.-K."/>
            <person name="Li Y."/>
            <person name="Chen G.-Z."/>
            <person name="Liu X.-D."/>
            <person name="Liao X.-Y."/>
            <person name="Jiang Y.-T."/>
            <person name="Yu X."/>
            <person name="Hao Y."/>
            <person name="Huang J."/>
            <person name="Zhao X.-W."/>
            <person name="Ke S."/>
            <person name="Chen Y.-Y."/>
            <person name="Wu W.-L."/>
            <person name="Hsu J.-L."/>
            <person name="Lin Y.-F."/>
            <person name="Huang M.-D."/>
            <person name="Li C.-Y."/>
            <person name="Huang L."/>
            <person name="Wang Z.-W."/>
            <person name="Zhao X."/>
            <person name="Zhong W.-Y."/>
            <person name="Peng D.-H."/>
            <person name="Ahmad S."/>
            <person name="Lan S."/>
            <person name="Zhang J.-S."/>
            <person name="Tsai W.-C."/>
            <person name="Van De Peer Y."/>
            <person name="Liu Z.-J."/>
        </authorList>
    </citation>
    <scope>NUCLEOTIDE SEQUENCE</scope>
    <source>
        <strain evidence="4">CP</strain>
        <tissue evidence="4">Leaves</tissue>
    </source>
</reference>
<dbReference type="Proteomes" id="UP001180020">
    <property type="component" value="Unassembled WGS sequence"/>
</dbReference>
<feature type="repeat" description="PPR" evidence="2">
    <location>
        <begin position="177"/>
        <end position="211"/>
    </location>
</feature>